<dbReference type="Gene3D" id="3.40.50.300">
    <property type="entry name" value="P-loop containing nucleotide triphosphate hydrolases"/>
    <property type="match status" value="1"/>
</dbReference>
<proteinExistence type="predicted"/>
<keyword evidence="2" id="KW-1185">Reference proteome</keyword>
<dbReference type="RefSeq" id="WP_185801461.1">
    <property type="nucleotide sequence ID" value="NZ_JACJVJ010000002.1"/>
</dbReference>
<evidence type="ECO:0000313" key="1">
    <source>
        <dbReference type="EMBL" id="MBC2778186.1"/>
    </source>
</evidence>
<evidence type="ECO:0008006" key="3">
    <source>
        <dbReference type="Google" id="ProtNLM"/>
    </source>
</evidence>
<organism evidence="1 2">
    <name type="scientific">Parasphingopyxis marina</name>
    <dbReference type="NCBI Taxonomy" id="2761622"/>
    <lineage>
        <taxon>Bacteria</taxon>
        <taxon>Pseudomonadati</taxon>
        <taxon>Pseudomonadota</taxon>
        <taxon>Alphaproteobacteria</taxon>
        <taxon>Sphingomonadales</taxon>
        <taxon>Sphingomonadaceae</taxon>
        <taxon>Parasphingopyxis</taxon>
    </lineage>
</organism>
<dbReference type="AlphaFoldDB" id="A0A842HYH9"/>
<dbReference type="SUPFAM" id="SSF52540">
    <property type="entry name" value="P-loop containing nucleoside triphosphate hydrolases"/>
    <property type="match status" value="1"/>
</dbReference>
<gene>
    <name evidence="1" type="ORF">H6P80_11215</name>
</gene>
<protein>
    <recommendedName>
        <fullName evidence="3">Sulfotransferase family protein</fullName>
    </recommendedName>
</protein>
<dbReference type="EMBL" id="JACJVJ010000002">
    <property type="protein sequence ID" value="MBC2778186.1"/>
    <property type="molecule type" value="Genomic_DNA"/>
</dbReference>
<comment type="caution">
    <text evidence="1">The sequence shown here is derived from an EMBL/GenBank/DDBJ whole genome shotgun (WGS) entry which is preliminary data.</text>
</comment>
<reference evidence="1 2" key="1">
    <citation type="submission" date="2020-08" db="EMBL/GenBank/DDBJ databases">
        <title>Draft genome sequence of Parasphingopyxis sp. GrpM-11.</title>
        <authorList>
            <person name="Oh J."/>
            <person name="Roh D.-H."/>
        </authorList>
    </citation>
    <scope>NUCLEOTIDE SEQUENCE [LARGE SCALE GENOMIC DNA]</scope>
    <source>
        <strain evidence="1 2">GrpM-11</strain>
    </source>
</reference>
<dbReference type="Proteomes" id="UP000564378">
    <property type="component" value="Unassembled WGS sequence"/>
</dbReference>
<evidence type="ECO:0000313" key="2">
    <source>
        <dbReference type="Proteomes" id="UP000564378"/>
    </source>
</evidence>
<dbReference type="InterPro" id="IPR027417">
    <property type="entry name" value="P-loop_NTPase"/>
</dbReference>
<accession>A0A842HYH9</accession>
<sequence>MTSPLAEAFAQGPTWFPQQLDAATDRVLLVKVTEEEYRKASFLDQRMFGPHSQPQWAPWTELEAADQAKRRDADFIFHIGHVGSTLISRLLGEIDGVFALREPQILRNLADLDALRTKSGSPWPPARFEDRFGTIVGWLSRTFDPGDRAMIKATSFVSEIARDLMGANRKALFLTLPAERYITAILSGENSRQELAVLGTTRLNRLHARMGREPWHLWALSEPARAAMSWLSEMAALGAAAETGSQDNILWLDFDMFLADPAEGLLGIARHFGHALDEAQAIALAKSPIMGQYSKAPEYGYNAEQREQLLAETRDAHAEDLAEARAWLDEAAAMDDRLAHIIAAHS</sequence>
<name>A0A842HYH9_9SPHN</name>